<evidence type="ECO:0000313" key="2">
    <source>
        <dbReference type="EMBL" id="HJC68005.1"/>
    </source>
</evidence>
<protein>
    <submittedName>
        <fullName evidence="2">Uncharacterized protein</fullName>
    </submittedName>
</protein>
<dbReference type="CDD" id="cd03143">
    <property type="entry name" value="A4_beta-galactosidase_middle_domain"/>
    <property type="match status" value="1"/>
</dbReference>
<dbReference type="InterPro" id="IPR029062">
    <property type="entry name" value="Class_I_gatase-like"/>
</dbReference>
<dbReference type="AlphaFoldDB" id="A0A9D2TF19"/>
<feature type="transmembrane region" description="Helical" evidence="1">
    <location>
        <begin position="29"/>
        <end position="48"/>
    </location>
</feature>
<gene>
    <name evidence="2" type="ORF">H9931_15065</name>
</gene>
<evidence type="ECO:0000313" key="3">
    <source>
        <dbReference type="Proteomes" id="UP000823863"/>
    </source>
</evidence>
<keyword evidence="1" id="KW-0472">Membrane</keyword>
<keyword evidence="1" id="KW-1133">Transmembrane helix</keyword>
<feature type="transmembrane region" description="Helical" evidence="1">
    <location>
        <begin position="424"/>
        <end position="444"/>
    </location>
</feature>
<reference evidence="2" key="1">
    <citation type="journal article" date="2021" name="PeerJ">
        <title>Extensive microbial diversity within the chicken gut microbiome revealed by metagenomics and culture.</title>
        <authorList>
            <person name="Gilroy R."/>
            <person name="Ravi A."/>
            <person name="Getino M."/>
            <person name="Pursley I."/>
            <person name="Horton D.L."/>
            <person name="Alikhan N.F."/>
            <person name="Baker D."/>
            <person name="Gharbi K."/>
            <person name="Hall N."/>
            <person name="Watson M."/>
            <person name="Adriaenssens E.M."/>
            <person name="Foster-Nyarko E."/>
            <person name="Jarju S."/>
            <person name="Secka A."/>
            <person name="Antonio M."/>
            <person name="Oren A."/>
            <person name="Chaudhuri R.R."/>
            <person name="La Ragione R."/>
            <person name="Hildebrand F."/>
            <person name="Pallen M.J."/>
        </authorList>
    </citation>
    <scope>NUCLEOTIDE SEQUENCE</scope>
    <source>
        <strain evidence="2">CHK198-12963</strain>
    </source>
</reference>
<organism evidence="2 3">
    <name type="scientific">Candidatus Enterocloster excrementigallinarum</name>
    <dbReference type="NCBI Taxonomy" id="2838558"/>
    <lineage>
        <taxon>Bacteria</taxon>
        <taxon>Bacillati</taxon>
        <taxon>Bacillota</taxon>
        <taxon>Clostridia</taxon>
        <taxon>Lachnospirales</taxon>
        <taxon>Lachnospiraceae</taxon>
        <taxon>Enterocloster</taxon>
    </lineage>
</organism>
<dbReference type="SUPFAM" id="SSF52317">
    <property type="entry name" value="Class I glutamine amidotransferase-like"/>
    <property type="match status" value="1"/>
</dbReference>
<dbReference type="Proteomes" id="UP000823863">
    <property type="component" value="Unassembled WGS sequence"/>
</dbReference>
<feature type="transmembrane region" description="Helical" evidence="1">
    <location>
        <begin position="395"/>
        <end position="417"/>
    </location>
</feature>
<proteinExistence type="predicted"/>
<sequence length="838" mass="93655">MPLTDGEQKMMDQISVADMKNRYERRIRAAVRLLAAAACCVFLTFTAYGRETQGENGLEDGRVFLDAVYGYQNMAKSGRFLPIKVSLENREEGSFSGTLCVLTMESDYNLYRYEYPIELAEGEKEERNLSVSLGGQIDQMYLKVLDEEGQEIASKRLKLDVEEGTAQLFIGVLSDSMDRLGYLNNVGISYSTLRTRMIELTPELIPTDGLGLDQLDVLLISNFDTARLSGAQVEAIWDWVGRGGVLLFGTGAYGEKVMNAFGEEILESPLPESEKRDINMGVEFAQESPASATISLTCTDVYLNGAQEILSSDEVTVLSAAQAGSGLVAAAVYDFADIEEFCRENITYVDRMFTELLGESRIQSIVRLSDGTTSEQFWSVQNLINTGDVSRLPDVGLYTIVAAAYVILVGPGLYFFLKHRGLRRYYYSGVLLLALAGTGFMVVMSTSTRFSGPFFTYASVIDAGRDGESEMTFINMRAPSKRPYWVRLNPEYRVYPITQSAYYEQAKPEFNGDEEPSISLRFDQDGTRISTRDTGAFESKYFMMERSGENAGEGFEGDIHFFDGEISGSITSSYPEPLENAALLLYNQMVLIGRIEPGETVDLSGREVIYGAANYGYVMAEQVTGASRYAGSDMEDEDNVRAIQRTNLLAFYMGQSLDSYRQEARIVGFAQSDGRTDFLEEPAGETYGTTLITSPLEVDYTKDSYVYYSALPRDPEVISGEYFASTNTMYSMTPLILEYYLGNDTEVVQVQFRSQSEQVLTSLRYNYTVPFTGDVYFYNYNTGNYDRMDSVTGVYSREDLDPYLSPGNTLTVRYLYDQAEDYMGNIILPIVTVIGRSE</sequence>
<name>A0A9D2TF19_9FIRM</name>
<keyword evidence="1" id="KW-0812">Transmembrane</keyword>
<dbReference type="EMBL" id="DWWB01000089">
    <property type="protein sequence ID" value="HJC68005.1"/>
    <property type="molecule type" value="Genomic_DNA"/>
</dbReference>
<accession>A0A9D2TF19</accession>
<evidence type="ECO:0000256" key="1">
    <source>
        <dbReference type="SAM" id="Phobius"/>
    </source>
</evidence>
<reference evidence="2" key="2">
    <citation type="submission" date="2021-04" db="EMBL/GenBank/DDBJ databases">
        <authorList>
            <person name="Gilroy R."/>
        </authorList>
    </citation>
    <scope>NUCLEOTIDE SEQUENCE</scope>
    <source>
        <strain evidence="2">CHK198-12963</strain>
    </source>
</reference>
<comment type="caution">
    <text evidence="2">The sequence shown here is derived from an EMBL/GenBank/DDBJ whole genome shotgun (WGS) entry which is preliminary data.</text>
</comment>